<reference evidence="1" key="1">
    <citation type="journal article" date="2016" name="Gigascience">
        <title>De novo construction of an expanded transcriptome assembly for the western tarnished plant bug, Lygus hesperus.</title>
        <authorList>
            <person name="Tassone E.E."/>
            <person name="Geib S.M."/>
            <person name="Hall B."/>
            <person name="Fabrick J.A."/>
            <person name="Brent C.S."/>
            <person name="Hull J.J."/>
        </authorList>
    </citation>
    <scope>NUCLEOTIDE SEQUENCE</scope>
</reference>
<feature type="non-terminal residue" evidence="1">
    <location>
        <position position="1"/>
    </location>
</feature>
<dbReference type="EMBL" id="GDHC01008256">
    <property type="protein sequence ID" value="JAQ10373.1"/>
    <property type="molecule type" value="Transcribed_RNA"/>
</dbReference>
<dbReference type="PANTHER" id="PTHR33395">
    <property type="entry name" value="TRANSCRIPTASE, PUTATIVE-RELATED-RELATED"/>
    <property type="match status" value="1"/>
</dbReference>
<organism evidence="1">
    <name type="scientific">Lygus hesperus</name>
    <name type="common">Western plant bug</name>
    <dbReference type="NCBI Taxonomy" id="30085"/>
    <lineage>
        <taxon>Eukaryota</taxon>
        <taxon>Metazoa</taxon>
        <taxon>Ecdysozoa</taxon>
        <taxon>Arthropoda</taxon>
        <taxon>Hexapoda</taxon>
        <taxon>Insecta</taxon>
        <taxon>Pterygota</taxon>
        <taxon>Neoptera</taxon>
        <taxon>Paraneoptera</taxon>
        <taxon>Hemiptera</taxon>
        <taxon>Heteroptera</taxon>
        <taxon>Panheteroptera</taxon>
        <taxon>Cimicomorpha</taxon>
        <taxon>Miridae</taxon>
        <taxon>Mirini</taxon>
        <taxon>Lygus</taxon>
    </lineage>
</organism>
<dbReference type="PANTHER" id="PTHR33395:SF22">
    <property type="entry name" value="REVERSE TRANSCRIPTASE DOMAIN-CONTAINING PROTEIN"/>
    <property type="match status" value="1"/>
</dbReference>
<gene>
    <name evidence="1" type="ORF">g.41776</name>
</gene>
<proteinExistence type="predicted"/>
<accession>A0A146LRC4</accession>
<name>A0A146LRC4_LYGHE</name>
<dbReference type="AlphaFoldDB" id="A0A146LRC4"/>
<protein>
    <recommendedName>
        <fullName evidence="2">Reverse transcriptase domain-containing protein</fullName>
    </recommendedName>
</protein>
<evidence type="ECO:0000313" key="1">
    <source>
        <dbReference type="EMBL" id="JAQ10373.1"/>
    </source>
</evidence>
<evidence type="ECO:0008006" key="2">
    <source>
        <dbReference type="Google" id="ProtNLM"/>
    </source>
</evidence>
<feature type="non-terminal residue" evidence="1">
    <location>
        <position position="218"/>
    </location>
</feature>
<sequence>RFKLKKHAELMSKAIRAKNDSRIMNSTNKARTVWQVVGETLGTVKHRQSTFQLNHGGAVIEDQAEVARLFSRYFDSCVVPFQGTTPICPANRQLLSFFISPVTPEEVIRISMNLRNTVGSPEDIPAKVFKKVITALSKMLADLFNCSFTSRKFPDLLKASLVKPLLKKGDLTKIENYRPISLLCFLSKVLEKVMYDRLVNFLNATQFFSQHQHGFLKD</sequence>